<dbReference type="EMBL" id="MTHB01000170">
    <property type="protein sequence ID" value="OXC75524.1"/>
    <property type="molecule type" value="Genomic_DNA"/>
</dbReference>
<reference evidence="2" key="1">
    <citation type="submission" date="2017-01" db="EMBL/GenBank/DDBJ databases">
        <title>Genome Analysis of Deinococcus marmoris KOPRI26562.</title>
        <authorList>
            <person name="Kim J.H."/>
            <person name="Oh H.-M."/>
        </authorList>
    </citation>
    <scope>NUCLEOTIDE SEQUENCE [LARGE SCALE GENOMIC DNA]</scope>
    <source>
        <strain evidence="2">PAMC 26633</strain>
    </source>
</reference>
<dbReference type="AlphaFoldDB" id="A0A226WWG0"/>
<proteinExistence type="predicted"/>
<sequence>MARRRGRCRTLASCMDTASTISTATRGSSSIWLRTRTRTRRARREWSLRRAWQPGVGHASRDRGGVADGIGEGDCGRGAVGARRVACRGVCAGRADCGIGALACGWRAGQSGRVADDHGKASCAGSLEAGCVARPQARGVGTRHGCARGARHAGFRGCAGRRA</sequence>
<protein>
    <submittedName>
        <fullName evidence="1">RNA polymerase sigma-70 factor, ECF subfamily</fullName>
    </submittedName>
</protein>
<accession>A0A226WWG0</accession>
<evidence type="ECO:0000313" key="2">
    <source>
        <dbReference type="Proteomes" id="UP000214720"/>
    </source>
</evidence>
<dbReference type="Proteomes" id="UP000214720">
    <property type="component" value="Unassembled WGS sequence"/>
</dbReference>
<gene>
    <name evidence="1" type="ORF">BSU04_26585</name>
</gene>
<evidence type="ECO:0000313" key="1">
    <source>
        <dbReference type="EMBL" id="OXC75524.1"/>
    </source>
</evidence>
<name>A0A226WWG0_CABSO</name>
<organism evidence="1 2">
    <name type="scientific">Caballeronia sordidicola</name>
    <name type="common">Burkholderia sordidicola</name>
    <dbReference type="NCBI Taxonomy" id="196367"/>
    <lineage>
        <taxon>Bacteria</taxon>
        <taxon>Pseudomonadati</taxon>
        <taxon>Pseudomonadota</taxon>
        <taxon>Betaproteobacteria</taxon>
        <taxon>Burkholderiales</taxon>
        <taxon>Burkholderiaceae</taxon>
        <taxon>Caballeronia</taxon>
    </lineage>
</organism>
<comment type="caution">
    <text evidence="1">The sequence shown here is derived from an EMBL/GenBank/DDBJ whole genome shotgun (WGS) entry which is preliminary data.</text>
</comment>